<accession>A0A481Z8T5</accession>
<proteinExistence type="predicted"/>
<dbReference type="EMBL" id="MK500573">
    <property type="protein sequence ID" value="QBK92308.1"/>
    <property type="molecule type" value="Genomic_DNA"/>
</dbReference>
<sequence length="161" mass="19087">MTIDRIESVLGLFYEWSDILRLLKKIDEEKYQKYIHFQKTADSIRQNDWPEDSDYPNLMDEIVEDVIDELTYEIVDEVISFDGVDFRVFRYPHDIEYEIEHDCNRVYFVFGFVVSSAISEKAPCVRPFEDVLKNLEVLKRLIDDDAIPTFHTIPNDCNCCT</sequence>
<reference evidence="1" key="1">
    <citation type="journal article" date="2019" name="MBio">
        <title>Virus Genomes from Deep Sea Sediments Expand the Ocean Megavirome and Support Independent Origins of Viral Gigantism.</title>
        <authorList>
            <person name="Backstrom D."/>
            <person name="Yutin N."/>
            <person name="Jorgensen S.L."/>
            <person name="Dharamshi J."/>
            <person name="Homa F."/>
            <person name="Zaremba-Niedwiedzka K."/>
            <person name="Spang A."/>
            <person name="Wolf Y.I."/>
            <person name="Koonin E.V."/>
            <person name="Ettema T.J."/>
        </authorList>
    </citation>
    <scope>NUCLEOTIDE SEQUENCE</scope>
</reference>
<evidence type="ECO:0000313" key="1">
    <source>
        <dbReference type="EMBL" id="QBK92308.1"/>
    </source>
</evidence>
<name>A0A481Z8T5_9VIRU</name>
<gene>
    <name evidence="1" type="ORF">LCPAC304_06550</name>
</gene>
<organism evidence="1">
    <name type="scientific">Pithovirus LCPAC304</name>
    <dbReference type="NCBI Taxonomy" id="2506594"/>
    <lineage>
        <taxon>Viruses</taxon>
        <taxon>Pithoviruses</taxon>
    </lineage>
</organism>
<protein>
    <submittedName>
        <fullName evidence="1">Uncharacterized protein</fullName>
    </submittedName>
</protein>